<dbReference type="SUPFAM" id="SSF53448">
    <property type="entry name" value="Nucleotide-diphospho-sugar transferases"/>
    <property type="match status" value="1"/>
</dbReference>
<keyword evidence="3 5" id="KW-0808">Transferase</keyword>
<dbReference type="InterPro" id="IPR029044">
    <property type="entry name" value="Nucleotide-diphossugar_trans"/>
</dbReference>
<gene>
    <name evidence="5" type="ORF">Prevot485_2920</name>
</gene>
<feature type="domain" description="Glycosyltransferase 2-like" evidence="4">
    <location>
        <begin position="20"/>
        <end position="127"/>
    </location>
</feature>
<sequence>MPERKIYHHMTNNDSTELAIVILNWNGSKMMRKYLPSVLEHSGNAEIIVADNASTDDSLAMLANEFPTVRTIVLDKNWGFADGYNKALAQVKAEYYLLLNSDVRVEKGWLDAMMDYMRKNNDVAACQPKLLSDVSPTLFEYAGACGGFIDGYGYPYCRGRVLGKTETDRGQYDTVMEVLWATGACLLIRSADYWSAGGLDGRFFAHHEEIDLCWRLNIMGRRIVCVPQSKAYHLGGGTLPKGNPRKTYLNFRNNLLMLYKNLPEAELQRVMRIRWCLDYLAALQTLLASRSFGDFKAIIRARKDFKKQRKDFAADRRKIQESRTTAHIPGKTSFSLLWQYYIKGIKEYSRLPKY</sequence>
<keyword evidence="2" id="KW-0328">Glycosyltransferase</keyword>
<evidence type="ECO:0000313" key="5">
    <source>
        <dbReference type="EMBL" id="QIM10193.1"/>
    </source>
</evidence>
<dbReference type="GO" id="GO:0016757">
    <property type="term" value="F:glycosyltransferase activity"/>
    <property type="evidence" value="ECO:0007669"/>
    <property type="project" value="UniProtKB-KW"/>
</dbReference>
<dbReference type="Pfam" id="PF00535">
    <property type="entry name" value="Glycos_transf_2"/>
    <property type="match status" value="1"/>
</dbReference>
<protein>
    <submittedName>
        <fullName evidence="5">Glycosyl transferase</fullName>
    </submittedName>
</protein>
<proteinExistence type="inferred from homology"/>
<dbReference type="PANTHER" id="PTHR43179">
    <property type="entry name" value="RHAMNOSYLTRANSFERASE WBBL"/>
    <property type="match status" value="1"/>
</dbReference>
<dbReference type="Gene3D" id="3.90.550.10">
    <property type="entry name" value="Spore Coat Polysaccharide Biosynthesis Protein SpsA, Chain A"/>
    <property type="match status" value="1"/>
</dbReference>
<evidence type="ECO:0000256" key="3">
    <source>
        <dbReference type="ARBA" id="ARBA00022679"/>
    </source>
</evidence>
<dbReference type="InterPro" id="IPR001173">
    <property type="entry name" value="Glyco_trans_2-like"/>
</dbReference>
<comment type="similarity">
    <text evidence="1">Belongs to the glycosyltransferase 2 family.</text>
</comment>
<dbReference type="PANTHER" id="PTHR43179:SF12">
    <property type="entry name" value="GALACTOFURANOSYLTRANSFERASE GLFT2"/>
    <property type="match status" value="1"/>
</dbReference>
<organism evidence="5">
    <name type="scientific">uncultured Prevotella sp</name>
    <dbReference type="NCBI Taxonomy" id="159272"/>
    <lineage>
        <taxon>Bacteria</taxon>
        <taxon>Pseudomonadati</taxon>
        <taxon>Bacteroidota</taxon>
        <taxon>Bacteroidia</taxon>
        <taxon>Bacteroidales</taxon>
        <taxon>Prevotellaceae</taxon>
        <taxon>Prevotella</taxon>
        <taxon>environmental samples</taxon>
    </lineage>
</organism>
<evidence type="ECO:0000256" key="1">
    <source>
        <dbReference type="ARBA" id="ARBA00006739"/>
    </source>
</evidence>
<dbReference type="EMBL" id="MN990733">
    <property type="protein sequence ID" value="QIM10193.1"/>
    <property type="molecule type" value="Genomic_DNA"/>
</dbReference>
<name>A0A6G8F1Q4_9BACT</name>
<reference evidence="5" key="1">
    <citation type="journal article" date="2020" name="J. ISSAAS">
        <title>Lactobacilli and other gastrointestinal microbiota of Peromyscus leucopus, reservoir host for agents of Lyme disease and other zoonoses in North America.</title>
        <authorList>
            <person name="Milovic A."/>
            <person name="Bassam K."/>
            <person name="Shao H."/>
            <person name="Chatzistamou I."/>
            <person name="Tufts D.M."/>
            <person name="Diuk-Wasser M."/>
            <person name="Barbour A.G."/>
        </authorList>
    </citation>
    <scope>NUCLEOTIDE SEQUENCE</scope>
    <source>
        <strain evidence="5">LL70</strain>
    </source>
</reference>
<evidence type="ECO:0000256" key="2">
    <source>
        <dbReference type="ARBA" id="ARBA00022676"/>
    </source>
</evidence>
<evidence type="ECO:0000259" key="4">
    <source>
        <dbReference type="Pfam" id="PF00535"/>
    </source>
</evidence>
<dbReference type="CDD" id="cd04186">
    <property type="entry name" value="GT_2_like_c"/>
    <property type="match status" value="1"/>
</dbReference>
<accession>A0A6G8F1Q4</accession>
<dbReference type="AlphaFoldDB" id="A0A6G8F1Q4"/>